<name>A0A3G9I1G1_AERCA</name>
<dbReference type="Proteomes" id="UP000887009">
    <property type="component" value="Unassembled WGS sequence"/>
</dbReference>
<dbReference type="EMBL" id="BPOP01000069">
    <property type="protein sequence ID" value="GJB93999.1"/>
    <property type="molecule type" value="Genomic_DNA"/>
</dbReference>
<gene>
    <name evidence="2" type="ORF">KAM348_36000</name>
    <name evidence="3" type="ORF">KAM382_40600</name>
</gene>
<comment type="caution">
    <text evidence="2">The sequence shown here is derived from an EMBL/GenBank/DDBJ whole genome shotgun (WGS) entry which is preliminary data.</text>
</comment>
<evidence type="ECO:0000259" key="1">
    <source>
        <dbReference type="Pfam" id="PF23893"/>
    </source>
</evidence>
<evidence type="ECO:0000313" key="2">
    <source>
        <dbReference type="EMBL" id="GJA56177.1"/>
    </source>
</evidence>
<dbReference type="AlphaFoldDB" id="A0A3G9I1G1"/>
<feature type="domain" description="YscD/Y4YQ C-terminal" evidence="1">
    <location>
        <begin position="63"/>
        <end position="111"/>
    </location>
</feature>
<accession>A0A3G9I1G1</accession>
<dbReference type="InterPro" id="IPR057770">
    <property type="entry name" value="YscD/Y4YQ_C"/>
</dbReference>
<dbReference type="Proteomes" id="UP000737420">
    <property type="component" value="Unassembled WGS sequence"/>
</dbReference>
<dbReference type="EMBL" id="BPNL01000055">
    <property type="protein sequence ID" value="GJA56177.1"/>
    <property type="molecule type" value="Genomic_DNA"/>
</dbReference>
<dbReference type="Gene3D" id="2.30.30.830">
    <property type="match status" value="1"/>
</dbReference>
<dbReference type="Pfam" id="PF23893">
    <property type="entry name" value="Y4YQ_C"/>
    <property type="match status" value="1"/>
</dbReference>
<evidence type="ECO:0000313" key="5">
    <source>
        <dbReference type="Proteomes" id="UP000887009"/>
    </source>
</evidence>
<protein>
    <recommendedName>
        <fullName evidence="1">YscD/Y4YQ C-terminal domain-containing protein</fullName>
    </recommendedName>
</protein>
<proteinExistence type="predicted"/>
<reference evidence="2 4" key="1">
    <citation type="submission" date="2021-07" db="EMBL/GenBank/DDBJ databases">
        <title>Draft genome sequence of carbapenem-resistant Aeromonas spp. in Japan.</title>
        <authorList>
            <person name="Maehana S."/>
            <person name="Suzuki M."/>
            <person name="Kitasato H."/>
        </authorList>
    </citation>
    <scope>NUCLEOTIDE SEQUENCE</scope>
    <source>
        <strain evidence="2">KAM348</strain>
        <strain evidence="3 4">KAM382</strain>
    </source>
</reference>
<evidence type="ECO:0000313" key="3">
    <source>
        <dbReference type="EMBL" id="GJB93999.1"/>
    </source>
</evidence>
<organism evidence="2 5">
    <name type="scientific">Aeromonas caviae</name>
    <name type="common">Aeromonas punctata</name>
    <dbReference type="NCBI Taxonomy" id="648"/>
    <lineage>
        <taxon>Bacteria</taxon>
        <taxon>Pseudomonadati</taxon>
        <taxon>Pseudomonadota</taxon>
        <taxon>Gammaproteobacteria</taxon>
        <taxon>Aeromonadales</taxon>
        <taxon>Aeromonadaceae</taxon>
        <taxon>Aeromonas</taxon>
    </lineage>
</organism>
<evidence type="ECO:0000313" key="4">
    <source>
        <dbReference type="Proteomes" id="UP000737420"/>
    </source>
</evidence>
<sequence>MVKRHVGGTGSRIFAFPSWRWLALWGSLLALQAQAEVLQDPTMPLAGSGSAASVAKEAGLPRLQSVILGSGPALAVLDGQSYRVGQQVNGFRLVGISADSVVLEKAGKRQTLTLFGSKIRM</sequence>